<proteinExistence type="predicted"/>
<dbReference type="Pfam" id="PF13175">
    <property type="entry name" value="AAA_15"/>
    <property type="match status" value="1"/>
</dbReference>
<dbReference type="Gene3D" id="3.40.50.300">
    <property type="entry name" value="P-loop containing nucleotide triphosphate hydrolases"/>
    <property type="match status" value="1"/>
</dbReference>
<dbReference type="EMBL" id="JAMPKM010000015">
    <property type="protein sequence ID" value="MEP0819523.1"/>
    <property type="molecule type" value="Genomic_DNA"/>
</dbReference>
<comment type="caution">
    <text evidence="3">The sequence shown here is derived from an EMBL/GenBank/DDBJ whole genome shotgun (WGS) entry which is preliminary data.</text>
</comment>
<feature type="compositionally biased region" description="Basic and acidic residues" evidence="1">
    <location>
        <begin position="837"/>
        <end position="849"/>
    </location>
</feature>
<dbReference type="SUPFAM" id="SSF52540">
    <property type="entry name" value="P-loop containing nucleoside triphosphate hydrolases"/>
    <property type="match status" value="1"/>
</dbReference>
<dbReference type="RefSeq" id="WP_348252439.1">
    <property type="nucleotide sequence ID" value="NZ_JAMPKM010000015.1"/>
</dbReference>
<gene>
    <name evidence="3" type="ORF">NC998_20710</name>
</gene>
<dbReference type="InterPro" id="IPR051396">
    <property type="entry name" value="Bact_Antivir_Def_Nuclease"/>
</dbReference>
<evidence type="ECO:0000256" key="1">
    <source>
        <dbReference type="SAM" id="MobiDB-lite"/>
    </source>
</evidence>
<dbReference type="InterPro" id="IPR027417">
    <property type="entry name" value="P-loop_NTPase"/>
</dbReference>
<protein>
    <submittedName>
        <fullName evidence="3">AAA family ATPase</fullName>
    </submittedName>
</protein>
<accession>A0ABV0JCK0</accession>
<dbReference type="PANTHER" id="PTHR43581">
    <property type="entry name" value="ATP/GTP PHOSPHATASE"/>
    <property type="match status" value="1"/>
</dbReference>
<keyword evidence="4" id="KW-1185">Reference proteome</keyword>
<dbReference type="CDD" id="cd00267">
    <property type="entry name" value="ABC_ATPase"/>
    <property type="match status" value="1"/>
</dbReference>
<reference evidence="3 4" key="1">
    <citation type="submission" date="2022-04" db="EMBL/GenBank/DDBJ databases">
        <title>Positive selection, recombination, and allopatry shape intraspecific diversity of widespread and dominant cyanobacteria.</title>
        <authorList>
            <person name="Wei J."/>
            <person name="Shu W."/>
            <person name="Hu C."/>
        </authorList>
    </citation>
    <scope>NUCLEOTIDE SEQUENCE [LARGE SCALE GENOMIC DNA]</scope>
    <source>
        <strain evidence="3 4">GB2-A4</strain>
    </source>
</reference>
<feature type="domain" description="Endonuclease GajA/Old nuclease/RecF-like AAA" evidence="2">
    <location>
        <begin position="16"/>
        <end position="410"/>
    </location>
</feature>
<evidence type="ECO:0000313" key="4">
    <source>
        <dbReference type="Proteomes" id="UP001464891"/>
    </source>
</evidence>
<organism evidence="3 4">
    <name type="scientific">Trichocoleus desertorum GB2-A4</name>
    <dbReference type="NCBI Taxonomy" id="2933944"/>
    <lineage>
        <taxon>Bacteria</taxon>
        <taxon>Bacillati</taxon>
        <taxon>Cyanobacteriota</taxon>
        <taxon>Cyanophyceae</taxon>
        <taxon>Leptolyngbyales</taxon>
        <taxon>Trichocoleusaceae</taxon>
        <taxon>Trichocoleus</taxon>
    </lineage>
</organism>
<evidence type="ECO:0000313" key="3">
    <source>
        <dbReference type="EMBL" id="MEP0819523.1"/>
    </source>
</evidence>
<feature type="region of interest" description="Disordered" evidence="1">
    <location>
        <begin position="816"/>
        <end position="855"/>
    </location>
</feature>
<dbReference type="Proteomes" id="UP001464891">
    <property type="component" value="Unassembled WGS sequence"/>
</dbReference>
<sequence>MLPKPWEMIDGAFYPYITIPIESKITTVVGANESGKSHLLSAIEKAITGKGIERSDFCRYSPFFTVKQNELKYPDFGMEWSNFSDLEKLNLQKILDIPENVIFDSLFLFRQNISDLTVYLPEKGDYRLYKINGKKHEDLQNLLPEILKIESEIALPSSVPIKILVEIDQEKVFDNRKFELLDRAQRNEIVDSLDDFSGDLDLVTRVRSFQGEDIERVDSKAIRPLKSIIKALDKFDSYYEDKAKQFQLAHKLICKIALVDSNALLDLAQAINDDRQGYANGIVEKINRQLAIHLNFPNYWVQDRNFCLKVMARDYDLVFTITDRTGTEYSFNERSQGLRYFLSYYIQYRSHEPHFSKSEILLMDEPDTYLSSQAQQDLLKIFDLFAEPQYGSHLKHPIQVVYVTHSPFLIDKNHAERIRVLQKGNEDEGTRIVKDAARNHYEPLRSSVGPYVGETTFIGNCNLMVEGISDQIIIAGATAYLREKNIPNLETLDLNKITIVPSGSASHIPYLVYLARGRDIEQPAVIVLLDSDKSGKEARRQLLGKGGQHRRPLLKEAFVLQLGDLKEELSFIPDSLIDEIEIEDIIPLPICVQATKLYLQEFLQKDATEISFLTEEVVLEEISNKTMLDALEAGLQKSYASLEINKVGFARNVIRVVNEWGRKQELPPQQNDAIQLFEKNFRVLFKKLNVMQRRAQQKLTDEKLSQKIERLKKSFNARHPISARREDGVILLDEIEAILETNIEIDSDKAIEATKNAIQNLRRDYKLEVDMNKAIDDYIGFQMGLERIKYAGLLASQEKEDSNILLEEVSELTQVNETAVDGEVSNGDSQTSNETTHTTDSDAKGDMKRRPNQRK</sequence>
<feature type="compositionally biased region" description="Polar residues" evidence="1">
    <location>
        <begin position="826"/>
        <end position="836"/>
    </location>
</feature>
<dbReference type="PANTHER" id="PTHR43581:SF4">
    <property type="entry name" value="ATP_GTP PHOSPHATASE"/>
    <property type="match status" value="1"/>
</dbReference>
<dbReference type="InterPro" id="IPR041685">
    <property type="entry name" value="AAA_GajA/Old/RecF-like"/>
</dbReference>
<evidence type="ECO:0000259" key="2">
    <source>
        <dbReference type="Pfam" id="PF13175"/>
    </source>
</evidence>
<name>A0ABV0JCK0_9CYAN</name>